<dbReference type="Proteomes" id="UP000197277">
    <property type="component" value="Unassembled WGS sequence"/>
</dbReference>
<dbReference type="PANTHER" id="PTHR43610">
    <property type="entry name" value="BLL6696 PROTEIN"/>
    <property type="match status" value="1"/>
</dbReference>
<dbReference type="EMBL" id="NIRR01000004">
    <property type="protein sequence ID" value="OWP64301.1"/>
    <property type="molecule type" value="Genomic_DNA"/>
</dbReference>
<organism evidence="2 3">
    <name type="scientific">Hymenobacter amundsenii</name>
    <dbReference type="NCBI Taxonomy" id="2006685"/>
    <lineage>
        <taxon>Bacteria</taxon>
        <taxon>Pseudomonadati</taxon>
        <taxon>Bacteroidota</taxon>
        <taxon>Cytophagia</taxon>
        <taxon>Cytophagales</taxon>
        <taxon>Hymenobacteraceae</taxon>
        <taxon>Hymenobacter</taxon>
    </lineage>
</organism>
<accession>A0A246FNH2</accession>
<dbReference type="OrthoDB" id="9795199at2"/>
<dbReference type="Gene3D" id="3.40.630.30">
    <property type="match status" value="1"/>
</dbReference>
<protein>
    <submittedName>
        <fullName evidence="2">GNAT family N-acetyltransferase</fullName>
    </submittedName>
</protein>
<dbReference type="Pfam" id="PF13302">
    <property type="entry name" value="Acetyltransf_3"/>
    <property type="match status" value="1"/>
</dbReference>
<dbReference type="SUPFAM" id="SSF55729">
    <property type="entry name" value="Acyl-CoA N-acyltransferases (Nat)"/>
    <property type="match status" value="1"/>
</dbReference>
<gene>
    <name evidence="2" type="ORF">CDA63_04480</name>
</gene>
<evidence type="ECO:0000259" key="1">
    <source>
        <dbReference type="PROSITE" id="PS51186"/>
    </source>
</evidence>
<feature type="domain" description="N-acetyltransferase" evidence="1">
    <location>
        <begin position="14"/>
        <end position="174"/>
    </location>
</feature>
<proteinExistence type="predicted"/>
<dbReference type="PANTHER" id="PTHR43610:SF1">
    <property type="entry name" value="N-ACETYLTRANSFERASE DOMAIN-CONTAINING PROTEIN"/>
    <property type="match status" value="1"/>
</dbReference>
<dbReference type="InterPro" id="IPR016181">
    <property type="entry name" value="Acyl_CoA_acyltransferase"/>
</dbReference>
<dbReference type="InterPro" id="IPR000182">
    <property type="entry name" value="GNAT_dom"/>
</dbReference>
<dbReference type="AlphaFoldDB" id="A0A246FNH2"/>
<dbReference type="PROSITE" id="PS51186">
    <property type="entry name" value="GNAT"/>
    <property type="match status" value="1"/>
</dbReference>
<dbReference type="RefSeq" id="WP_088463257.1">
    <property type="nucleotide sequence ID" value="NZ_NIRR01000004.1"/>
</dbReference>
<evidence type="ECO:0000313" key="3">
    <source>
        <dbReference type="Proteomes" id="UP000197277"/>
    </source>
</evidence>
<sequence>MDFSQNIILENDRVQLRPLTTADYEALQSVAADPELWTYTLTRADDAIGLAAYIAQALEGREQETRYPFLIIDKNTGLAAGSTSFYQVSEAEARLSIGYTWVGTEFQRTGLNRACKYLLLHYAFEELGCERVELETDARNQKSREAMRRLGATEEGTLRSHRYTQGGVRRDTVIFSVIRADWNELRASVFGQSSSGGRS</sequence>
<name>A0A246FNH2_9BACT</name>
<dbReference type="GO" id="GO:0016747">
    <property type="term" value="F:acyltransferase activity, transferring groups other than amino-acyl groups"/>
    <property type="evidence" value="ECO:0007669"/>
    <property type="project" value="InterPro"/>
</dbReference>
<evidence type="ECO:0000313" key="2">
    <source>
        <dbReference type="EMBL" id="OWP64301.1"/>
    </source>
</evidence>
<reference evidence="2 3" key="1">
    <citation type="submission" date="2017-06" db="EMBL/GenBank/DDBJ databases">
        <title>Hymenobacter amundsenii sp. nov. isolated from regoliths in Antarctica.</title>
        <authorList>
            <person name="Sedlacek I."/>
            <person name="Kralova S."/>
            <person name="Pantucek R."/>
            <person name="Svec P."/>
            <person name="Holochova P."/>
            <person name="Stankova E."/>
            <person name="Vrbovska V."/>
            <person name="Busse H.-J."/>
        </authorList>
    </citation>
    <scope>NUCLEOTIDE SEQUENCE [LARGE SCALE GENOMIC DNA]</scope>
    <source>
        <strain evidence="2 3">CCM 8682</strain>
    </source>
</reference>
<keyword evidence="3" id="KW-1185">Reference proteome</keyword>
<comment type="caution">
    <text evidence="2">The sequence shown here is derived from an EMBL/GenBank/DDBJ whole genome shotgun (WGS) entry which is preliminary data.</text>
</comment>
<keyword evidence="2" id="KW-0808">Transferase</keyword>